<evidence type="ECO:0000313" key="5">
    <source>
        <dbReference type="EMBL" id="SMD30811.1"/>
    </source>
</evidence>
<dbReference type="InterPro" id="IPR002937">
    <property type="entry name" value="Amino_oxidase"/>
</dbReference>
<keyword evidence="6" id="KW-1185">Reference proteome</keyword>
<dbReference type="GO" id="GO:0016117">
    <property type="term" value="P:carotenoid biosynthetic process"/>
    <property type="evidence" value="ECO:0007669"/>
    <property type="project" value="UniProtKB-KW"/>
</dbReference>
<dbReference type="SUPFAM" id="SSF51905">
    <property type="entry name" value="FAD/NAD(P)-binding domain"/>
    <property type="match status" value="1"/>
</dbReference>
<reference evidence="5 6" key="1">
    <citation type="submission" date="2017-04" db="EMBL/GenBank/DDBJ databases">
        <authorList>
            <person name="Varghese N."/>
            <person name="Submissions S."/>
        </authorList>
    </citation>
    <scope>NUCLEOTIDE SEQUENCE [LARGE SCALE GENOMIC DNA]</scope>
    <source>
        <strain evidence="5 6">DSM 9789</strain>
    </source>
</reference>
<keyword evidence="2" id="KW-0125">Carotenoid biosynthesis</keyword>
<dbReference type="Gene3D" id="3.50.50.60">
    <property type="entry name" value="FAD/NAD(P)-binding domain"/>
    <property type="match status" value="2"/>
</dbReference>
<proteinExistence type="predicted"/>
<name>A0A8G2FWL9_PICTO</name>
<gene>
    <name evidence="5" type="ORF">SAMN02745355_0724</name>
</gene>
<dbReference type="AlphaFoldDB" id="A0A8G2FWL9"/>
<dbReference type="GO" id="GO:0016491">
    <property type="term" value="F:oxidoreductase activity"/>
    <property type="evidence" value="ECO:0007669"/>
    <property type="project" value="UniProtKB-KW"/>
</dbReference>
<accession>A0A8G2FWL9</accession>
<sequence>MKIVIVGGGYAGLSLANLVAGDNDVILIEKNKTLGGRSRSFYADGYKFDMGPSWYLMPEVFDHYFQSLGLSRHDFYSIKRLDPAFRICIENSCYNIRADPYNNMNLFNSLEDDGYKKFDLYLEETKKIYDAVFPDFIYRDFSSFKDMLSPDILKNVSRLHLLDSMMDLSKSFFSSKSMRYITTFSSVFLGGNPFNIPAFYSMVNYSMFNDGVYYPENGFSSVVSSLYKIGRSLNVRYITSCEVSGININNNEISSIIAGNNKIEGDLFIFAGDYYNAESLLPPGFRNYSESFWKTRRLSPSAVLAYIGLKKKLAIEHHNIIIPAEWNDHFNSIDSGSKYIPENFSFYLSVRSKTDKNVAPENMDSIFMLIPASPFIIDTEFYRSRYVFAALSKLEEYLNENIIDYIDFIKYYGPSDFKSDYNSFMGTAFGLANTMLQTAYFRPLNRNRLLRNMYYTGQYTHPGIGVPMAFVSAEVIYNKLIKEKVKSTGEITM</sequence>
<comment type="pathway">
    <text evidence="1">Carotenoid biosynthesis.</text>
</comment>
<dbReference type="PANTHER" id="PTHR43734">
    <property type="entry name" value="PHYTOENE DESATURASE"/>
    <property type="match status" value="1"/>
</dbReference>
<dbReference type="NCBIfam" id="TIGR02734">
    <property type="entry name" value="crtI_fam"/>
    <property type="match status" value="1"/>
</dbReference>
<dbReference type="InterPro" id="IPR036188">
    <property type="entry name" value="FAD/NAD-bd_sf"/>
</dbReference>
<evidence type="ECO:0000256" key="3">
    <source>
        <dbReference type="ARBA" id="ARBA00023002"/>
    </source>
</evidence>
<evidence type="ECO:0000256" key="2">
    <source>
        <dbReference type="ARBA" id="ARBA00022746"/>
    </source>
</evidence>
<dbReference type="Pfam" id="PF01593">
    <property type="entry name" value="Amino_oxidase"/>
    <property type="match status" value="1"/>
</dbReference>
<protein>
    <submittedName>
        <fullName evidence="5">Phytoene desaturase</fullName>
    </submittedName>
</protein>
<dbReference type="RefSeq" id="WP_084272690.1">
    <property type="nucleotide sequence ID" value="NZ_FWYE01000002.1"/>
</dbReference>
<dbReference type="EMBL" id="FWYE01000002">
    <property type="protein sequence ID" value="SMD30811.1"/>
    <property type="molecule type" value="Genomic_DNA"/>
</dbReference>
<dbReference type="PANTHER" id="PTHR43734:SF1">
    <property type="entry name" value="PHYTOENE DESATURASE"/>
    <property type="match status" value="1"/>
</dbReference>
<keyword evidence="3" id="KW-0560">Oxidoreductase</keyword>
<dbReference type="Proteomes" id="UP000192315">
    <property type="component" value="Unassembled WGS sequence"/>
</dbReference>
<evidence type="ECO:0000256" key="1">
    <source>
        <dbReference type="ARBA" id="ARBA00004829"/>
    </source>
</evidence>
<evidence type="ECO:0000313" key="6">
    <source>
        <dbReference type="Proteomes" id="UP000192315"/>
    </source>
</evidence>
<organism evidence="5 6">
    <name type="scientific">Picrophilus torridus (strain ATCC 700027 / DSM 9790 / JCM 10055 / NBRC 100828 / KAW 2/3)</name>
    <dbReference type="NCBI Taxonomy" id="1122961"/>
    <lineage>
        <taxon>Archaea</taxon>
        <taxon>Methanobacteriati</taxon>
        <taxon>Thermoplasmatota</taxon>
        <taxon>Thermoplasmata</taxon>
        <taxon>Thermoplasmatales</taxon>
        <taxon>Picrophilaceae</taxon>
        <taxon>Picrophilus</taxon>
    </lineage>
</organism>
<dbReference type="InterPro" id="IPR014105">
    <property type="entry name" value="Carotenoid/retinoid_OxRdtase"/>
</dbReference>
<feature type="domain" description="Amine oxidase" evidence="4">
    <location>
        <begin position="11"/>
        <end position="473"/>
    </location>
</feature>
<comment type="caution">
    <text evidence="5">The sequence shown here is derived from an EMBL/GenBank/DDBJ whole genome shotgun (WGS) entry which is preliminary data.</text>
</comment>
<evidence type="ECO:0000259" key="4">
    <source>
        <dbReference type="Pfam" id="PF01593"/>
    </source>
</evidence>